<comment type="caution">
    <text evidence="3">The sequence shown here is derived from an EMBL/GenBank/DDBJ whole genome shotgun (WGS) entry which is preliminary data.</text>
</comment>
<feature type="compositionally biased region" description="Polar residues" evidence="1">
    <location>
        <begin position="275"/>
        <end position="287"/>
    </location>
</feature>
<dbReference type="Proteomes" id="UP001165083">
    <property type="component" value="Unassembled WGS sequence"/>
</dbReference>
<organism evidence="3 4">
    <name type="scientific">Phytophthora lilii</name>
    <dbReference type="NCBI Taxonomy" id="2077276"/>
    <lineage>
        <taxon>Eukaryota</taxon>
        <taxon>Sar</taxon>
        <taxon>Stramenopiles</taxon>
        <taxon>Oomycota</taxon>
        <taxon>Peronosporomycetes</taxon>
        <taxon>Peronosporales</taxon>
        <taxon>Peronosporaceae</taxon>
        <taxon>Phytophthora</taxon>
    </lineage>
</organism>
<protein>
    <submittedName>
        <fullName evidence="3">Unnamed protein product</fullName>
    </submittedName>
</protein>
<accession>A0A9W6TWY8</accession>
<sequence length="429" mass="47429">MSVLKKIPLLKPPEAGVKKNWVFFIRATIVTCLINATMLVQLGQGAPRVKLSNVQVGVIALLAAAVSMSFIYAICSVTFFPLPFGVLASAPPDVLVMAIGFIRVFGPRVRADPSLLTEIKQQISVINGQNWISRALADCDDLKPQSVIFIVEVVNALYVSNALQSASSWILTALVMGIDLAQFWLSMLDVLATLNDVKVLMAKIPGGHPLTQENFLQLAIRILAVDEGSTGHKRKQHQEDSVNILTNNETPIERFASYEYSSSTDLKSLDEGRSPTLTSSSLPNKTGGTRLLSDKRRVVPVHTLKQKTSSVKDTKPIPKITIATSDAADIKSLFSVEERARFIKKSTLVLFITEYVVLVEYVEVVLPIVYGTIHFAVYINRIFSFCQPCSHLSHHSLLFAERYLLRFHDQCFDASTISVHSECSRLQLT</sequence>
<name>A0A9W6TWY8_9STRA</name>
<evidence type="ECO:0000256" key="2">
    <source>
        <dbReference type="SAM" id="Phobius"/>
    </source>
</evidence>
<feature type="transmembrane region" description="Helical" evidence="2">
    <location>
        <begin position="20"/>
        <end position="42"/>
    </location>
</feature>
<reference evidence="3" key="1">
    <citation type="submission" date="2023-04" db="EMBL/GenBank/DDBJ databases">
        <title>Phytophthora lilii NBRC 32176.</title>
        <authorList>
            <person name="Ichikawa N."/>
            <person name="Sato H."/>
            <person name="Tonouchi N."/>
        </authorList>
    </citation>
    <scope>NUCLEOTIDE SEQUENCE</scope>
    <source>
        <strain evidence="3">NBRC 32176</strain>
    </source>
</reference>
<evidence type="ECO:0000313" key="3">
    <source>
        <dbReference type="EMBL" id="GMF21540.1"/>
    </source>
</evidence>
<keyword evidence="2" id="KW-0812">Transmembrane</keyword>
<proteinExistence type="predicted"/>
<evidence type="ECO:0000313" key="4">
    <source>
        <dbReference type="Proteomes" id="UP001165083"/>
    </source>
</evidence>
<feature type="transmembrane region" description="Helical" evidence="2">
    <location>
        <begin position="54"/>
        <end position="80"/>
    </location>
</feature>
<evidence type="ECO:0000256" key="1">
    <source>
        <dbReference type="SAM" id="MobiDB-lite"/>
    </source>
</evidence>
<gene>
    <name evidence="3" type="ORF">Plil01_000851300</name>
</gene>
<dbReference type="AlphaFoldDB" id="A0A9W6TWY8"/>
<keyword evidence="2" id="KW-0472">Membrane</keyword>
<keyword evidence="2" id="KW-1133">Transmembrane helix</keyword>
<feature type="region of interest" description="Disordered" evidence="1">
    <location>
        <begin position="265"/>
        <end position="288"/>
    </location>
</feature>
<feature type="transmembrane region" description="Helical" evidence="2">
    <location>
        <begin position="86"/>
        <end position="106"/>
    </location>
</feature>
<keyword evidence="4" id="KW-1185">Reference proteome</keyword>
<dbReference type="EMBL" id="BSXW01000411">
    <property type="protein sequence ID" value="GMF21540.1"/>
    <property type="molecule type" value="Genomic_DNA"/>
</dbReference>